<evidence type="ECO:0000259" key="5">
    <source>
        <dbReference type="Pfam" id="PF20209"/>
    </source>
</evidence>
<comment type="similarity">
    <text evidence="1">Belongs to the helicase family.</text>
</comment>
<comment type="catalytic activity">
    <reaction evidence="1">
        <text>ATP + H2O = ADP + phosphate + H(+)</text>
        <dbReference type="Rhea" id="RHEA:13065"/>
        <dbReference type="ChEBI" id="CHEBI:15377"/>
        <dbReference type="ChEBI" id="CHEBI:15378"/>
        <dbReference type="ChEBI" id="CHEBI:30616"/>
        <dbReference type="ChEBI" id="CHEBI:43474"/>
        <dbReference type="ChEBI" id="CHEBI:456216"/>
        <dbReference type="EC" id="5.6.2.3"/>
    </reaction>
</comment>
<keyword evidence="7" id="KW-1185">Reference proteome</keyword>
<keyword evidence="1" id="KW-0378">Hydrolase</keyword>
<proteinExistence type="inferred from homology"/>
<feature type="compositionally biased region" description="Low complexity" evidence="2">
    <location>
        <begin position="862"/>
        <end position="873"/>
    </location>
</feature>
<organism evidence="6 7">
    <name type="scientific">Ephemerocybe angulata</name>
    <dbReference type="NCBI Taxonomy" id="980116"/>
    <lineage>
        <taxon>Eukaryota</taxon>
        <taxon>Fungi</taxon>
        <taxon>Dikarya</taxon>
        <taxon>Basidiomycota</taxon>
        <taxon>Agaricomycotina</taxon>
        <taxon>Agaricomycetes</taxon>
        <taxon>Agaricomycetidae</taxon>
        <taxon>Agaricales</taxon>
        <taxon>Agaricineae</taxon>
        <taxon>Psathyrellaceae</taxon>
        <taxon>Ephemerocybe</taxon>
    </lineage>
</organism>
<keyword evidence="1" id="KW-0067">ATP-binding</keyword>
<dbReference type="GO" id="GO:0016787">
    <property type="term" value="F:hydrolase activity"/>
    <property type="evidence" value="ECO:0007669"/>
    <property type="project" value="UniProtKB-KW"/>
</dbReference>
<comment type="cofactor">
    <cofactor evidence="1">
        <name>Mg(2+)</name>
        <dbReference type="ChEBI" id="CHEBI:18420"/>
    </cofactor>
</comment>
<gene>
    <name evidence="6" type="ORF">D9611_014437</name>
</gene>
<dbReference type="InterPro" id="IPR027417">
    <property type="entry name" value="P-loop_NTPase"/>
</dbReference>
<dbReference type="SUPFAM" id="SSF52540">
    <property type="entry name" value="P-loop containing nucleoside triphosphate hydrolases"/>
    <property type="match status" value="2"/>
</dbReference>
<keyword evidence="1" id="KW-0547">Nucleotide-binding</keyword>
<keyword evidence="1" id="KW-0233">DNA recombination</keyword>
<reference evidence="6 7" key="1">
    <citation type="journal article" date="2020" name="ISME J.">
        <title>Uncovering the hidden diversity of litter-decomposition mechanisms in mushroom-forming fungi.</title>
        <authorList>
            <person name="Floudas D."/>
            <person name="Bentzer J."/>
            <person name="Ahren D."/>
            <person name="Johansson T."/>
            <person name="Persson P."/>
            <person name="Tunlid A."/>
        </authorList>
    </citation>
    <scope>NUCLEOTIDE SEQUENCE [LARGE SCALE GENOMIC DNA]</scope>
    <source>
        <strain evidence="6 7">CBS 175.51</strain>
    </source>
</reference>
<keyword evidence="1" id="KW-0227">DNA damage</keyword>
<dbReference type="EMBL" id="JAACJK010000232">
    <property type="protein sequence ID" value="KAF5309724.1"/>
    <property type="molecule type" value="Genomic_DNA"/>
</dbReference>
<name>A0A8H5ART9_9AGAR</name>
<evidence type="ECO:0000259" key="4">
    <source>
        <dbReference type="Pfam" id="PF14214"/>
    </source>
</evidence>
<sequence length="2402" mass="267967">MANASDNPQLVAGQYDLVRYAPRAAVGDIQKDLPAAFELEVPLGVLVPHLNLTELKSICKVHGIKPSRGLKVFSLEEVQLFALIPESHHAVYALGAQLVRLDPVDEVPSGSGVTMLDDCFVCYDVPWMKLANKGTNANIVGLAKLHGLKFPVRSAKAQSLNLLSKHVCQSCPRYRAVFGPVLPPLRTSKGKSQPEPDLPKQVILDPPSDGPVRPYPPPPLTESEKMNIIKEFCDDLNPSCFEEDGCAVCGQLSLRTDLAPLDTLTCSLDPLIEPGLARQERFGAHEPITYASGPILDDSLTNVCGTCVEALSRGRRPHHALANGLWVGPVPRVLADLSYAEQVLVARVRTNRCVVRVSSVPGRPAHSKMMANAISFACPTVKIYHQLPPPKSEVDEVLAFIFTGHNPPEEDEIVRTPMLVRRNAVRKALEWLKLNHPDYVDLYIDYETLGTYPDAGSIVQVVVRPLEDGTNVVASATSVHDTFEDEGTTGGMCPFTVNGLIGSELDHMSLDARRAAATRHLRTGHSSVLAVGHAEKPESKYNNPQLYPQIYPWLFPYGAGGIGNARLHGLISDFNQKKWMLMYHDKRFQVETRFIIVGFNDEQITGGSTGSRIVAKRSNFQSIASRVHLVNPAVIKDIAARLQEGERVVPETDDEKLCFSIMDQIHQVGESVHGSMAGKKNMRSEVWSLIMYRGAPSWFITLSPADNCHPICIYWADKKVEFNPDLREYKERATLVAQNPVAGARFFRFMVLLLIKHLLRWNDAEGRSGVFGHTAAYYGTVEQQGRMTLHLHMLIWIVCALTPQQVRDRLMAKDSEFVKELIAYLEGAHTGDFFAGSLAGMKEKYGPSHRGKTSSGEHVAAPSSLSSEEPQPQVAAPRHVDPVQTLPLPPPVSSCSNTSGACRCEECDEVETWKEQFESTVDHLLYRSNVHSCFVKRTVQVNGSEKQLIVGKGCLNKERVCTAHFPRKVSKETHVDKDGHITPKKSEPNINTVNTIMTYCFRCNTDCSCILSGTAVKATAGYIADYICKMGLKTYQIFSSIYDVFERNPDVWAESKTDNDAARRLILKMANSLTSKIEIGGPMAAMYLLGHPDHYSSHTFVPLYWWTYVKFVHKVWEQAEEATCYEAPEVEEVKVASTFPVPAISDDSQEECEEPDANEGDTVVIQRSYGRILSRSNVDDYMMRPTELGAVCLYDWTQCSVRKHVAGLKKIPVSMLSYQDGHPLVKTHRVVYDVGRMRTTVPNFLGPYLPRPDGDDRELYCCTILTLYVPWRTPLDLKSSVDSWAEAFDRHTFTDRHAVLISNMNIRHECYDARDDYHAQLKLRSAAQHGKEDELETEDEEEEFPEDTMLENVDMELSEDHTLGVWSQKKQDQMKEVESVLISAGWVDSGGAPRADNGVGSFTPERMMGPSKWKAVVASARKSVLDSRLVKPPVQSVDQSYDPDCDDMPVFNAGYDRNDARILPGAYFLDDHGTLDADVESQMQGVISAYSLNEEQIRAFNIIAKHSISVNPEPLLMYIGGMGGTGKTRVIDSLRSWFDIRSEHNRMAVTAPTGAAASVVQGSTYHSYLGVATGDRRAYTQRGGKALDEARLRLKGVNYVFMDEISMVSCQDLHLIDLRLKDITRLDDLPFGGMSMIVAGDFAQLPPARGLSLYSGEVSKVQRPRQSQTDQENTLGMLLWNMFVTVVVLRQNMRQIAETDETEDAMRACLEHMRYKDCTEADLEFLRSRVPAYNPAINLSDPQWHNVSVITAWNTHKDQINEMNAARFARETGQQLHMFYSIDKQGRGTGQARQKLSSDQDNGKVKLTPAVQEALWRSPPHTSNHIAACLPLCIGMPVMIRNNDATELGITKGQEAVVKGWTSREIPGYPGRFALEVLFVQLVRAKTTVKLPYLDTNIVPLTKISTALRAVLPNDSGINISRQQIPVLLNFAMTDYASQGKTRKVNVIDLKRSRNHQAMYTALSRGTSAAATVILREFNEAKLTGGISGHLRQEFRTIDTLDEITKARYDKTMPSSVVQRLRASTILSYKAWQRMEDALDRNSATAVHALKRKRDNDPSDAIRPAKVTRYGIHTVDQVSLKRKREDDPSEAFRPAKVPRPVTVAVEQSPLKRRRESEDDDQDGLGVVKRSKFDHCPDPPVDESPRETDWMFSWVWDSDNWSCAYDSLFTVLRYAWSTSGSVFHAESSAQCSALQELLSVRSWLWELDSEAFPRGQTGADLYALARLVTGALPTDDGSALTHRLCFGCHARTPGAMYEGIGPYTVMRDELLRDETVSNYLSKLERVAGRCAECTGDLMVENEYPALLCLQLPNLPGTVLEKRLTIDTVVNLASCTYRLAGIVYWGGYHFTARVVSNKNAVYRYDGMENEGRLTDDFTLTTAKLRRALCTMDGKVASLAVYVRL</sequence>
<dbReference type="EC" id="5.6.2.3" evidence="1"/>
<keyword evidence="1" id="KW-0347">Helicase</keyword>
<dbReference type="Pfam" id="PF05970">
    <property type="entry name" value="PIF1"/>
    <property type="match status" value="1"/>
</dbReference>
<dbReference type="Pfam" id="PF20209">
    <property type="entry name" value="DUF6570"/>
    <property type="match status" value="1"/>
</dbReference>
<dbReference type="GO" id="GO:0006281">
    <property type="term" value="P:DNA repair"/>
    <property type="evidence" value="ECO:0007669"/>
    <property type="project" value="UniProtKB-KW"/>
</dbReference>
<keyword evidence="1" id="KW-0234">DNA repair</keyword>
<dbReference type="GO" id="GO:0043139">
    <property type="term" value="F:5'-3' DNA helicase activity"/>
    <property type="evidence" value="ECO:0007669"/>
    <property type="project" value="UniProtKB-EC"/>
</dbReference>
<dbReference type="InterPro" id="IPR051055">
    <property type="entry name" value="PIF1_helicase"/>
</dbReference>
<dbReference type="PANTHER" id="PTHR47642:SF5">
    <property type="entry name" value="ATP-DEPENDENT DNA HELICASE"/>
    <property type="match status" value="1"/>
</dbReference>
<evidence type="ECO:0000256" key="2">
    <source>
        <dbReference type="SAM" id="MobiDB-lite"/>
    </source>
</evidence>
<evidence type="ECO:0000256" key="1">
    <source>
        <dbReference type="RuleBase" id="RU363044"/>
    </source>
</evidence>
<feature type="region of interest" description="Disordered" evidence="2">
    <location>
        <begin position="1325"/>
        <end position="1346"/>
    </location>
</feature>
<evidence type="ECO:0000259" key="3">
    <source>
        <dbReference type="Pfam" id="PF05970"/>
    </source>
</evidence>
<feature type="region of interest" description="Disordered" evidence="2">
    <location>
        <begin position="845"/>
        <end position="889"/>
    </location>
</feature>
<evidence type="ECO:0000313" key="6">
    <source>
        <dbReference type="EMBL" id="KAF5309724.1"/>
    </source>
</evidence>
<dbReference type="InterPro" id="IPR010285">
    <property type="entry name" value="DNA_helicase_pif1-like_DEAD"/>
</dbReference>
<feature type="compositionally biased region" description="Acidic residues" evidence="2">
    <location>
        <begin position="1333"/>
        <end position="1346"/>
    </location>
</feature>
<dbReference type="OrthoDB" id="3259294at2759"/>
<dbReference type="InterPro" id="IPR025476">
    <property type="entry name" value="Helitron_helicase-like"/>
</dbReference>
<dbReference type="Proteomes" id="UP000541558">
    <property type="component" value="Unassembled WGS sequence"/>
</dbReference>
<dbReference type="InterPro" id="IPR046700">
    <property type="entry name" value="DUF6570"/>
</dbReference>
<feature type="domain" description="Helitron helicase-like" evidence="4">
    <location>
        <begin position="578"/>
        <end position="795"/>
    </location>
</feature>
<dbReference type="Pfam" id="PF14214">
    <property type="entry name" value="Helitron_like_N"/>
    <property type="match status" value="1"/>
</dbReference>
<dbReference type="GO" id="GO:0005524">
    <property type="term" value="F:ATP binding"/>
    <property type="evidence" value="ECO:0007669"/>
    <property type="project" value="UniProtKB-KW"/>
</dbReference>
<comment type="caution">
    <text evidence="6">The sequence shown here is derived from an EMBL/GenBank/DDBJ whole genome shotgun (WGS) entry which is preliminary data.</text>
</comment>
<dbReference type="PANTHER" id="PTHR47642">
    <property type="entry name" value="ATP-DEPENDENT DNA HELICASE"/>
    <property type="match status" value="1"/>
</dbReference>
<feature type="region of interest" description="Disordered" evidence="2">
    <location>
        <begin position="185"/>
        <end position="219"/>
    </location>
</feature>
<dbReference type="Gene3D" id="3.40.50.300">
    <property type="entry name" value="P-loop containing nucleotide triphosphate hydrolases"/>
    <property type="match status" value="1"/>
</dbReference>
<dbReference type="GO" id="GO:0000723">
    <property type="term" value="P:telomere maintenance"/>
    <property type="evidence" value="ECO:0007669"/>
    <property type="project" value="InterPro"/>
</dbReference>
<protein>
    <recommendedName>
        <fullName evidence="1">ATP-dependent DNA helicase</fullName>
        <ecNumber evidence="1">5.6.2.3</ecNumber>
    </recommendedName>
</protein>
<feature type="domain" description="DNA helicase Pif1-like DEAD-box helicase" evidence="3">
    <location>
        <begin position="1492"/>
        <end position="1703"/>
    </location>
</feature>
<evidence type="ECO:0000313" key="7">
    <source>
        <dbReference type="Proteomes" id="UP000541558"/>
    </source>
</evidence>
<accession>A0A8H5ART9</accession>
<dbReference type="GO" id="GO:0006310">
    <property type="term" value="P:DNA recombination"/>
    <property type="evidence" value="ECO:0007669"/>
    <property type="project" value="UniProtKB-KW"/>
</dbReference>
<feature type="domain" description="DUF6570" evidence="5">
    <location>
        <begin position="313"/>
        <end position="449"/>
    </location>
</feature>
<feature type="region of interest" description="Disordered" evidence="2">
    <location>
        <begin position="2104"/>
        <end position="2123"/>
    </location>
</feature>